<accession>A0A427AYW7</accession>
<protein>
    <submittedName>
        <fullName evidence="1">Uncharacterized protein</fullName>
    </submittedName>
</protein>
<dbReference type="AlphaFoldDB" id="A0A427AYW7"/>
<organism evidence="1 2">
    <name type="scientific">Ensete ventricosum</name>
    <name type="common">Abyssinian banana</name>
    <name type="synonym">Musa ensete</name>
    <dbReference type="NCBI Taxonomy" id="4639"/>
    <lineage>
        <taxon>Eukaryota</taxon>
        <taxon>Viridiplantae</taxon>
        <taxon>Streptophyta</taxon>
        <taxon>Embryophyta</taxon>
        <taxon>Tracheophyta</taxon>
        <taxon>Spermatophyta</taxon>
        <taxon>Magnoliopsida</taxon>
        <taxon>Liliopsida</taxon>
        <taxon>Zingiberales</taxon>
        <taxon>Musaceae</taxon>
        <taxon>Ensete</taxon>
    </lineage>
</organism>
<name>A0A427AYW7_ENSVE</name>
<evidence type="ECO:0000313" key="2">
    <source>
        <dbReference type="Proteomes" id="UP000287651"/>
    </source>
</evidence>
<sequence>MKACHDFDSIMAEGSLAAIWERYSISNEYALHAPFPRQHLIARVHGAMCLYQCFGSETLLSSLPHYRGVSRVVKNFLESGSSQLVMLSNSIPWRMPRSGDYLDSKLVHGVLSPLQKSRRLLSDPSCGLQEYTSHDMANEDLDRIPKIRSRGWPNWRRRSKAKRHEAFRQLEASNKELNDTQVSSEYGYRVALARFRALHLNSNVEEDSFTILPEDDPVSMETQQLFNDSNPLKP</sequence>
<dbReference type="EMBL" id="AMZH03000903">
    <property type="protein sequence ID" value="RRT81464.1"/>
    <property type="molecule type" value="Genomic_DNA"/>
</dbReference>
<proteinExistence type="predicted"/>
<comment type="caution">
    <text evidence="1">The sequence shown here is derived from an EMBL/GenBank/DDBJ whole genome shotgun (WGS) entry which is preliminary data.</text>
</comment>
<evidence type="ECO:0000313" key="1">
    <source>
        <dbReference type="EMBL" id="RRT81464.1"/>
    </source>
</evidence>
<reference evidence="1 2" key="1">
    <citation type="journal article" date="2014" name="Agronomy (Basel)">
        <title>A Draft Genome Sequence for Ensete ventricosum, the Drought-Tolerant Tree Against Hunger.</title>
        <authorList>
            <person name="Harrison J."/>
            <person name="Moore K.A."/>
            <person name="Paszkiewicz K."/>
            <person name="Jones T."/>
            <person name="Grant M."/>
            <person name="Ambacheew D."/>
            <person name="Muzemil S."/>
            <person name="Studholme D.J."/>
        </authorList>
    </citation>
    <scope>NUCLEOTIDE SEQUENCE [LARGE SCALE GENOMIC DNA]</scope>
</reference>
<dbReference type="Proteomes" id="UP000287651">
    <property type="component" value="Unassembled WGS sequence"/>
</dbReference>
<gene>
    <name evidence="1" type="ORF">B296_00012893</name>
</gene>